<reference evidence="6 7" key="1">
    <citation type="submission" date="2017-09" db="EMBL/GenBank/DDBJ databases">
        <title>Bacterial strain isolated from the female urinary microbiota.</title>
        <authorList>
            <person name="Thomas-White K."/>
            <person name="Kumar N."/>
            <person name="Forster S."/>
            <person name="Putonti C."/>
            <person name="Lawley T."/>
            <person name="Wolfe A.J."/>
        </authorList>
    </citation>
    <scope>NUCLEOTIDE SEQUENCE [LARGE SCALE GENOMIC DNA]</scope>
    <source>
        <strain evidence="6 7">UMB0852</strain>
    </source>
</reference>
<organism evidence="6 7">
    <name type="scientific">Dolosicoccus paucivorans</name>
    <dbReference type="NCBI Taxonomy" id="84521"/>
    <lineage>
        <taxon>Bacteria</taxon>
        <taxon>Bacillati</taxon>
        <taxon>Bacillota</taxon>
        <taxon>Bacilli</taxon>
        <taxon>Lactobacillales</taxon>
        <taxon>Aerococcaceae</taxon>
        <taxon>Dolosicoccus</taxon>
    </lineage>
</organism>
<dbReference type="GO" id="GO:0003677">
    <property type="term" value="F:DNA binding"/>
    <property type="evidence" value="ECO:0007669"/>
    <property type="project" value="UniProtKB-KW"/>
</dbReference>
<dbReference type="InterPro" id="IPR050950">
    <property type="entry name" value="HTH-type_LysR_regulators"/>
</dbReference>
<dbReference type="InterPro" id="IPR005119">
    <property type="entry name" value="LysR_subst-bd"/>
</dbReference>
<name>A0A2N6SLJ7_9LACT</name>
<evidence type="ECO:0000313" key="6">
    <source>
        <dbReference type="EMBL" id="PMC57930.1"/>
    </source>
</evidence>
<dbReference type="SUPFAM" id="SSF53850">
    <property type="entry name" value="Periplasmic binding protein-like II"/>
    <property type="match status" value="1"/>
</dbReference>
<evidence type="ECO:0000256" key="3">
    <source>
        <dbReference type="ARBA" id="ARBA00023125"/>
    </source>
</evidence>
<dbReference type="AlphaFoldDB" id="A0A2N6SLJ7"/>
<dbReference type="PROSITE" id="PS50931">
    <property type="entry name" value="HTH_LYSR"/>
    <property type="match status" value="1"/>
</dbReference>
<dbReference type="InterPro" id="IPR000847">
    <property type="entry name" value="LysR_HTH_N"/>
</dbReference>
<keyword evidence="2" id="KW-0805">Transcription regulation</keyword>
<dbReference type="FunFam" id="1.10.10.10:FF:000001">
    <property type="entry name" value="LysR family transcriptional regulator"/>
    <property type="match status" value="1"/>
</dbReference>
<sequence>MNLGNIFGRAFMDIRQLNYFIAVAETKNYTHAAKSLFISQPALNKTIRKMEEELNNQLFVYQDNILQLTTAGELLYERGKPLVQEFDSIVEEIQTLHLKNKNYIKLGLTFLTSLQFMEAITKFIIEHPSIKLEIVQEGSLKLQRLLSQGDIDIAILSFPMTYSNIYMEPLENKQQYKAKVVVPTNHPLATKEQIGFEDLHDTPISSLTADYVLGDLMTKEALKEGFTSNIVFYHNDYDVLLHSLHQLNSVALLPAELEPYTRVEDICWIPFAQRSNTFTQGIGTRRDFVHTLDSIQFINAIKQTELPLDN</sequence>
<feature type="domain" description="HTH lysR-type" evidence="5">
    <location>
        <begin position="12"/>
        <end position="69"/>
    </location>
</feature>
<dbReference type="PANTHER" id="PTHR30419:SF8">
    <property type="entry name" value="NITROGEN ASSIMILATION TRANSCRIPTIONAL ACTIVATOR-RELATED"/>
    <property type="match status" value="1"/>
</dbReference>
<comment type="similarity">
    <text evidence="1">Belongs to the LysR transcriptional regulatory family.</text>
</comment>
<dbReference type="Pfam" id="PF03466">
    <property type="entry name" value="LysR_substrate"/>
    <property type="match status" value="1"/>
</dbReference>
<dbReference type="GO" id="GO:0003700">
    <property type="term" value="F:DNA-binding transcription factor activity"/>
    <property type="evidence" value="ECO:0007669"/>
    <property type="project" value="InterPro"/>
</dbReference>
<dbReference type="GO" id="GO:0005829">
    <property type="term" value="C:cytosol"/>
    <property type="evidence" value="ECO:0007669"/>
    <property type="project" value="TreeGrafter"/>
</dbReference>
<evidence type="ECO:0000259" key="5">
    <source>
        <dbReference type="PROSITE" id="PS50931"/>
    </source>
</evidence>
<dbReference type="Gene3D" id="3.40.190.290">
    <property type="match status" value="1"/>
</dbReference>
<evidence type="ECO:0000256" key="4">
    <source>
        <dbReference type="ARBA" id="ARBA00023163"/>
    </source>
</evidence>
<gene>
    <name evidence="6" type="ORF">CJ205_06945</name>
</gene>
<dbReference type="Gene3D" id="1.10.10.10">
    <property type="entry name" value="Winged helix-like DNA-binding domain superfamily/Winged helix DNA-binding domain"/>
    <property type="match status" value="1"/>
</dbReference>
<protein>
    <submittedName>
        <fullName evidence="6">LysR family transcriptional regulator</fullName>
    </submittedName>
</protein>
<dbReference type="PRINTS" id="PR00039">
    <property type="entry name" value="HTHLYSR"/>
</dbReference>
<dbReference type="OrthoDB" id="9803735at2"/>
<proteinExistence type="inferred from homology"/>
<keyword evidence="4" id="KW-0804">Transcription</keyword>
<dbReference type="PANTHER" id="PTHR30419">
    <property type="entry name" value="HTH-TYPE TRANSCRIPTIONAL REGULATOR YBHD"/>
    <property type="match status" value="1"/>
</dbReference>
<accession>A0A2N6SLJ7</accession>
<keyword evidence="3" id="KW-0238">DNA-binding</keyword>
<dbReference type="InterPro" id="IPR036388">
    <property type="entry name" value="WH-like_DNA-bd_sf"/>
</dbReference>
<dbReference type="InterPro" id="IPR036390">
    <property type="entry name" value="WH_DNA-bd_sf"/>
</dbReference>
<dbReference type="EMBL" id="PNHE01000034">
    <property type="protein sequence ID" value="PMC57930.1"/>
    <property type="molecule type" value="Genomic_DNA"/>
</dbReference>
<dbReference type="STRING" id="84521.SAMN04487994_10552"/>
<dbReference type="Proteomes" id="UP000235682">
    <property type="component" value="Unassembled WGS sequence"/>
</dbReference>
<evidence type="ECO:0000256" key="1">
    <source>
        <dbReference type="ARBA" id="ARBA00009437"/>
    </source>
</evidence>
<dbReference type="SUPFAM" id="SSF46785">
    <property type="entry name" value="Winged helix' DNA-binding domain"/>
    <property type="match status" value="1"/>
</dbReference>
<comment type="caution">
    <text evidence="6">The sequence shown here is derived from an EMBL/GenBank/DDBJ whole genome shotgun (WGS) entry which is preliminary data.</text>
</comment>
<evidence type="ECO:0000313" key="7">
    <source>
        <dbReference type="Proteomes" id="UP000235682"/>
    </source>
</evidence>
<evidence type="ECO:0000256" key="2">
    <source>
        <dbReference type="ARBA" id="ARBA00023015"/>
    </source>
</evidence>
<dbReference type="CDD" id="cd05466">
    <property type="entry name" value="PBP2_LTTR_substrate"/>
    <property type="match status" value="1"/>
</dbReference>
<keyword evidence="7" id="KW-1185">Reference proteome</keyword>
<dbReference type="Pfam" id="PF00126">
    <property type="entry name" value="HTH_1"/>
    <property type="match status" value="1"/>
</dbReference>